<evidence type="ECO:0000313" key="1">
    <source>
        <dbReference type="EMBL" id="AVP49381.1"/>
    </source>
</evidence>
<accession>A0A2S0NK46</accession>
<dbReference type="EMBL" id="CP027019">
    <property type="protein sequence ID" value="AVP49381.1"/>
    <property type="molecule type" value="Genomic_DNA"/>
</dbReference>
<dbReference type="Proteomes" id="UP000239250">
    <property type="component" value="Chromosome"/>
</dbReference>
<organism evidence="1 2">
    <name type="scientific">Williamsoniiplasma luminosum</name>
    <dbReference type="NCBI Taxonomy" id="214888"/>
    <lineage>
        <taxon>Bacteria</taxon>
        <taxon>Bacillati</taxon>
        <taxon>Mycoplasmatota</taxon>
        <taxon>Mollicutes</taxon>
        <taxon>Entomoplasmatales</taxon>
        <taxon>Williamsoniiplasma</taxon>
    </lineage>
</organism>
<protein>
    <submittedName>
        <fullName evidence="1">Uncharacterized protein</fullName>
    </submittedName>
</protein>
<evidence type="ECO:0000313" key="2">
    <source>
        <dbReference type="Proteomes" id="UP000239250"/>
    </source>
</evidence>
<dbReference type="AlphaFoldDB" id="A0A2S0NK46"/>
<sequence length="180" mass="21531">MTKRKFDEFDTFLIDNFANNENEWNKITSYFVANFLENYYQNLNYMKTELNIFKNKRKAEISGTEENKIIRILAILELKNCIHIYSEDRQYFVDIASIRKKFKKASKEKFNLILKTVAEMENESSTKFNTSFGELEKSFKALISFVKEVEFRKEAYIKLLLNKDKKITIAPLSEYTHNFY</sequence>
<gene>
    <name evidence="1" type="ORF">C5T88_02165</name>
</gene>
<proteinExistence type="predicted"/>
<reference evidence="2" key="1">
    <citation type="submission" date="2018-02" db="EMBL/GenBank/DDBJ databases">
        <title>Firefly genomes illuminate parallel origins of bioluminescence in beetles.</title>
        <authorList>
            <person name="Fallon T.R."/>
            <person name="Lower S.E.S."/>
            <person name="Behringer M."/>
            <person name="Weng J.-K."/>
        </authorList>
    </citation>
    <scope>NUCLEOTIDE SEQUENCE [LARGE SCALE GENOMIC DNA]</scope>
</reference>
<name>A0A2S0NK46_9MOLU</name>
<dbReference type="RefSeq" id="WP_303661971.1">
    <property type="nucleotide sequence ID" value="NZ_CP027019.1"/>
</dbReference>